<dbReference type="Pfam" id="PF10588">
    <property type="entry name" value="NADH-G_4Fe-4S_3"/>
    <property type="match status" value="1"/>
</dbReference>
<dbReference type="InterPro" id="IPR019574">
    <property type="entry name" value="NADH_UbQ_OxRdtase_Gsu_4Fe4S-bd"/>
</dbReference>
<dbReference type="InterPro" id="IPR036010">
    <property type="entry name" value="2Fe-2S_ferredoxin-like_sf"/>
</dbReference>
<dbReference type="InterPro" id="IPR050340">
    <property type="entry name" value="Cytosolic_Fe-S_CAF"/>
</dbReference>
<dbReference type="Gene3D" id="3.30.70.20">
    <property type="match status" value="1"/>
</dbReference>
<dbReference type="PROSITE" id="PS51085">
    <property type="entry name" value="2FE2S_FER_2"/>
    <property type="match status" value="1"/>
</dbReference>
<feature type="domain" description="4Fe-4S ferredoxin-type" evidence="6">
    <location>
        <begin position="139"/>
        <end position="169"/>
    </location>
</feature>
<gene>
    <name evidence="8" type="ORF">P9H32_04350</name>
</gene>
<evidence type="ECO:0000256" key="3">
    <source>
        <dbReference type="ARBA" id="ARBA00023004"/>
    </source>
</evidence>
<dbReference type="Pfam" id="PF02256">
    <property type="entry name" value="Fe_hyd_SSU"/>
    <property type="match status" value="1"/>
</dbReference>
<dbReference type="SUPFAM" id="SSF53920">
    <property type="entry name" value="Fe-only hydrogenase"/>
    <property type="match status" value="1"/>
</dbReference>
<dbReference type="NCBIfam" id="NF040763">
    <property type="entry name" value="FeFe_hydrog_A6"/>
    <property type="match status" value="1"/>
</dbReference>
<comment type="caution">
    <text evidence="8">The sequence shown here is derived from an EMBL/GenBank/DDBJ whole genome shotgun (WGS) entry which is preliminary data.</text>
</comment>
<dbReference type="PROSITE" id="PS00198">
    <property type="entry name" value="4FE4S_FER_1"/>
    <property type="match status" value="1"/>
</dbReference>
<feature type="domain" description="4Fe-4S His(Cys)3-ligated-type" evidence="7">
    <location>
        <begin position="80"/>
        <end position="119"/>
    </location>
</feature>
<dbReference type="RefSeq" id="WP_322607651.1">
    <property type="nucleotide sequence ID" value="NZ_JARVCO010000006.1"/>
</dbReference>
<dbReference type="Pfam" id="PF12838">
    <property type="entry name" value="Fer4_7"/>
    <property type="match status" value="1"/>
</dbReference>
<evidence type="ECO:0000256" key="2">
    <source>
        <dbReference type="ARBA" id="ARBA00022723"/>
    </source>
</evidence>
<dbReference type="InterPro" id="IPR009016">
    <property type="entry name" value="Fe_hydrogenase"/>
</dbReference>
<dbReference type="Gene3D" id="3.10.20.740">
    <property type="match status" value="1"/>
</dbReference>
<dbReference type="SUPFAM" id="SSF54292">
    <property type="entry name" value="2Fe-2S ferredoxin-like"/>
    <property type="match status" value="1"/>
</dbReference>
<dbReference type="InterPro" id="IPR017896">
    <property type="entry name" value="4Fe4S_Fe-S-bd"/>
</dbReference>
<dbReference type="InterPro" id="IPR017900">
    <property type="entry name" value="4Fe4S_Fe_S_CS"/>
</dbReference>
<accession>A0ABU5MUG4</accession>
<dbReference type="NCBIfam" id="TIGR02512">
    <property type="entry name" value="FeFe_hydrog_A"/>
    <property type="match status" value="1"/>
</dbReference>
<evidence type="ECO:0000313" key="8">
    <source>
        <dbReference type="EMBL" id="MDZ8117848.1"/>
    </source>
</evidence>
<proteinExistence type="predicted"/>
<dbReference type="InterPro" id="IPR036991">
    <property type="entry name" value="Fe_hydrogenase_ssu_sf"/>
</dbReference>
<dbReference type="Pfam" id="PF02906">
    <property type="entry name" value="Fe_hyd_lg_C"/>
    <property type="match status" value="1"/>
</dbReference>
<keyword evidence="1" id="KW-0004">4Fe-4S</keyword>
<dbReference type="PROSITE" id="PS51379">
    <property type="entry name" value="4FE4S_FER_2"/>
    <property type="match status" value="2"/>
</dbReference>
<reference evidence="8 9" key="1">
    <citation type="journal article" date="2024" name="Appl. Environ. Microbiol.">
        <title>Pontiella agarivorans sp. nov., a novel marine anaerobic bacterium capable of degrading macroalgal polysaccharides and fixing nitrogen.</title>
        <authorList>
            <person name="Liu N."/>
            <person name="Kivenson V."/>
            <person name="Peng X."/>
            <person name="Cui Z."/>
            <person name="Lankiewicz T.S."/>
            <person name="Gosselin K.M."/>
            <person name="English C.J."/>
            <person name="Blair E.M."/>
            <person name="O'Malley M.A."/>
            <person name="Valentine D.L."/>
        </authorList>
    </citation>
    <scope>NUCLEOTIDE SEQUENCE [LARGE SCALE GENOMIC DNA]</scope>
    <source>
        <strain evidence="8 9">NLcol2</strain>
    </source>
</reference>
<dbReference type="InterPro" id="IPR004108">
    <property type="entry name" value="Fe_hydrogenase_lsu_C"/>
</dbReference>
<dbReference type="SMART" id="SM00929">
    <property type="entry name" value="NADH-G_4Fe-4S_3"/>
    <property type="match status" value="1"/>
</dbReference>
<dbReference type="Gene3D" id="4.10.260.20">
    <property type="entry name" value="Iron hydrogenase, small subunit"/>
    <property type="match status" value="1"/>
</dbReference>
<evidence type="ECO:0000259" key="7">
    <source>
        <dbReference type="PROSITE" id="PS51839"/>
    </source>
</evidence>
<dbReference type="Gene3D" id="3.40.950.10">
    <property type="entry name" value="Fe-only Hydrogenase (Larger Subunit), Chain L, domain 3"/>
    <property type="match status" value="1"/>
</dbReference>
<dbReference type="SUPFAM" id="SSF54862">
    <property type="entry name" value="4Fe-4S ferredoxins"/>
    <property type="match status" value="1"/>
</dbReference>
<keyword evidence="9" id="KW-1185">Reference proteome</keyword>
<evidence type="ECO:0000256" key="4">
    <source>
        <dbReference type="ARBA" id="ARBA00023014"/>
    </source>
</evidence>
<sequence>MSMIEAEINGIPVSVPEGTTILNAAKEVGVQIPKLCYHSDLDAWAACGICVVKVEGSPKMLRACATAIAPGMKVLTHDPEVVEVRRTVLELILSTHPNDCLQCGRSGNCELQTLAADFGIREIPFEKRVEHIEPDTSTTSIVLNPEKCIKCGRCVLVCQEMQGVYALEFIGRGDGTRLAPAADVNLEESPCIKCGQCSAHCPVGAIYEKDETKIVWDEIKKHEKHCVVQVAPAVRVAIGEAFDMEPGELATGQLYAALRRLGFDAVFDTNFSADLTILEEGTEFVKRFTEGGELPQLTSCCPAWTDYMEKFATDFIPNFSSAKSPQQMLGAMAKTYYAEKADIEARDMFVVSIMPCTAKKFEVGRDDNMNSTGFQDVDVALTTRELARMIKQAGIDFKSLPDEEADSLLGTYTGAGTLFGVTGGVMEAALRSAYYLITKEDLADVNFMECRGLEGVKEAEIDIKGTKVRIAIAHQMGNIEAVLNRVREAKANNEETPWHFIEVMACRGGCIGGGGQPHGATDEVRLKRTQGIYADDEKSVQRCSHHNPEITRIYEDFLGEPCSHKAHELLHTDYIERAAYKK</sequence>
<dbReference type="Proteomes" id="UP001290861">
    <property type="component" value="Unassembled WGS sequence"/>
</dbReference>
<feature type="domain" description="4Fe-4S ferredoxin-type" evidence="6">
    <location>
        <begin position="180"/>
        <end position="211"/>
    </location>
</feature>
<organism evidence="8 9">
    <name type="scientific">Pontiella agarivorans</name>
    <dbReference type="NCBI Taxonomy" id="3038953"/>
    <lineage>
        <taxon>Bacteria</taxon>
        <taxon>Pseudomonadati</taxon>
        <taxon>Kiritimatiellota</taxon>
        <taxon>Kiritimatiellia</taxon>
        <taxon>Kiritimatiellales</taxon>
        <taxon>Pontiellaceae</taxon>
        <taxon>Pontiella</taxon>
    </lineage>
</organism>
<dbReference type="PANTHER" id="PTHR11615">
    <property type="entry name" value="NITRATE, FORMATE, IRON DEHYDROGENASE"/>
    <property type="match status" value="1"/>
</dbReference>
<keyword evidence="3" id="KW-0408">Iron</keyword>
<protein>
    <submittedName>
        <fullName evidence="8">NADH-dependent [FeFe] hydrogenase, group A6</fullName>
    </submittedName>
</protein>
<dbReference type="InterPro" id="IPR001041">
    <property type="entry name" value="2Fe-2S_ferredoxin-type"/>
</dbReference>
<evidence type="ECO:0000313" key="9">
    <source>
        <dbReference type="Proteomes" id="UP001290861"/>
    </source>
</evidence>
<keyword evidence="4" id="KW-0411">Iron-sulfur</keyword>
<dbReference type="InterPro" id="IPR003149">
    <property type="entry name" value="Fe_hydrogenase_ssu"/>
</dbReference>
<feature type="domain" description="2Fe-2S ferredoxin-type" evidence="5">
    <location>
        <begin position="1"/>
        <end position="80"/>
    </location>
</feature>
<name>A0ABU5MUG4_9BACT</name>
<evidence type="ECO:0000259" key="5">
    <source>
        <dbReference type="PROSITE" id="PS51085"/>
    </source>
</evidence>
<dbReference type="EMBL" id="JARVCO010000006">
    <property type="protein sequence ID" value="MDZ8117848.1"/>
    <property type="molecule type" value="Genomic_DNA"/>
</dbReference>
<dbReference type="InterPro" id="IPR049830">
    <property type="entry name" value="HndD"/>
</dbReference>
<keyword evidence="2" id="KW-0479">Metal-binding</keyword>
<dbReference type="SMART" id="SM00902">
    <property type="entry name" value="Fe_hyd_SSU"/>
    <property type="match status" value="1"/>
</dbReference>
<dbReference type="InterPro" id="IPR013352">
    <property type="entry name" value="Fe_hydrogenase_subset"/>
</dbReference>
<dbReference type="CDD" id="cd00207">
    <property type="entry name" value="fer2"/>
    <property type="match status" value="1"/>
</dbReference>
<dbReference type="Pfam" id="PF13510">
    <property type="entry name" value="Fer2_4"/>
    <property type="match status" value="1"/>
</dbReference>
<dbReference type="PROSITE" id="PS51839">
    <property type="entry name" value="4FE4S_HC3"/>
    <property type="match status" value="1"/>
</dbReference>
<evidence type="ECO:0000256" key="1">
    <source>
        <dbReference type="ARBA" id="ARBA00022485"/>
    </source>
</evidence>
<evidence type="ECO:0000259" key="6">
    <source>
        <dbReference type="PROSITE" id="PS51379"/>
    </source>
</evidence>
<dbReference type="Gene3D" id="3.40.50.1780">
    <property type="match status" value="1"/>
</dbReference>